<dbReference type="SUPFAM" id="SSF51735">
    <property type="entry name" value="NAD(P)-binding Rossmann-fold domains"/>
    <property type="match status" value="1"/>
</dbReference>
<organism evidence="1 2">
    <name type="scientific">Thalassospira marina</name>
    <dbReference type="NCBI Taxonomy" id="2048283"/>
    <lineage>
        <taxon>Bacteria</taxon>
        <taxon>Pseudomonadati</taxon>
        <taxon>Pseudomonadota</taxon>
        <taxon>Alphaproteobacteria</taxon>
        <taxon>Rhodospirillales</taxon>
        <taxon>Thalassospiraceae</taxon>
        <taxon>Thalassospira</taxon>
    </lineage>
</organism>
<name>A0ABM6Q6U3_9PROT</name>
<dbReference type="PANTHER" id="PTHR43544">
    <property type="entry name" value="SHORT-CHAIN DEHYDROGENASE/REDUCTASE"/>
    <property type="match status" value="1"/>
</dbReference>
<dbReference type="InterPro" id="IPR002347">
    <property type="entry name" value="SDR_fam"/>
</dbReference>
<dbReference type="RefSeq" id="WP_101284240.1">
    <property type="nucleotide sequence ID" value="NZ_CP024199.1"/>
</dbReference>
<dbReference type="Pfam" id="PF13561">
    <property type="entry name" value="adh_short_C2"/>
    <property type="match status" value="1"/>
</dbReference>
<dbReference type="EMBL" id="CP024199">
    <property type="protein sequence ID" value="AUG52240.1"/>
    <property type="molecule type" value="Genomic_DNA"/>
</dbReference>
<proteinExistence type="predicted"/>
<dbReference type="PRINTS" id="PR00081">
    <property type="entry name" value="GDHRDH"/>
</dbReference>
<dbReference type="Proteomes" id="UP000233458">
    <property type="component" value="Chromosome"/>
</dbReference>
<gene>
    <name evidence="1" type="ORF">CSC3H3_05520</name>
</gene>
<sequence>MPNPVTKAPNADTTTPVTLGSFEPGAIAVVIGASGGIGRAFVQHLTNANHFSQIISLSRSSTPPLDLSDETSIENCAVRLAGAKCDIRLIIDATGFLHDDTFQPEKSCRQIDPAHMAKNFAINAIGPALLMKHFLPLLPKTGKSAFVTLSARVGSIGDNHIGGWYGYRAAKAALNQIVKTMSVELARKRCDAICIALHPGTVDTGLSAPFAKSGLHVQTAPQATTNMLRMIDRLDTGHTGGFYAYDGRKIEY</sequence>
<dbReference type="PANTHER" id="PTHR43544:SF12">
    <property type="entry name" value="NAD(P)-BINDING ROSSMANN-FOLD SUPERFAMILY PROTEIN"/>
    <property type="match status" value="1"/>
</dbReference>
<evidence type="ECO:0000313" key="1">
    <source>
        <dbReference type="EMBL" id="AUG52240.1"/>
    </source>
</evidence>
<protein>
    <submittedName>
        <fullName evidence="1">C-factor</fullName>
    </submittedName>
</protein>
<accession>A0ABM6Q6U3</accession>
<dbReference type="InterPro" id="IPR051468">
    <property type="entry name" value="Fungal_SecMetab_SDRs"/>
</dbReference>
<reference evidence="1 2" key="1">
    <citation type="submission" date="2017-10" db="EMBL/GenBank/DDBJ databases">
        <title>Biodiversity and function of Thalassospira species in the particle-attached aromatic-hydrocarbon-degrading consortia from the surface seawater of the China South Sea.</title>
        <authorList>
            <person name="Dong C."/>
            <person name="Liu R."/>
            <person name="Shao Z."/>
        </authorList>
    </citation>
    <scope>NUCLEOTIDE SEQUENCE [LARGE SCALE GENOMIC DNA]</scope>
    <source>
        <strain evidence="1 2">CSC3H3</strain>
    </source>
</reference>
<dbReference type="Gene3D" id="3.40.50.720">
    <property type="entry name" value="NAD(P)-binding Rossmann-like Domain"/>
    <property type="match status" value="1"/>
</dbReference>
<dbReference type="CDD" id="cd05325">
    <property type="entry name" value="carb_red_sniffer_like_SDR_c"/>
    <property type="match status" value="1"/>
</dbReference>
<keyword evidence="2" id="KW-1185">Reference proteome</keyword>
<evidence type="ECO:0000313" key="2">
    <source>
        <dbReference type="Proteomes" id="UP000233458"/>
    </source>
</evidence>
<dbReference type="InterPro" id="IPR036291">
    <property type="entry name" value="NAD(P)-bd_dom_sf"/>
</dbReference>